<dbReference type="OrthoDB" id="3036354at2759"/>
<accession>A0A067T0D4</accession>
<feature type="signal peptide" evidence="1">
    <location>
        <begin position="1"/>
        <end position="19"/>
    </location>
</feature>
<gene>
    <name evidence="2" type="ORF">GALMADRAFT_247003</name>
</gene>
<dbReference type="Gene3D" id="3.80.10.10">
    <property type="entry name" value="Ribonuclease Inhibitor"/>
    <property type="match status" value="1"/>
</dbReference>
<reference evidence="3" key="1">
    <citation type="journal article" date="2014" name="Proc. Natl. Acad. Sci. U.S.A.">
        <title>Extensive sampling of basidiomycete genomes demonstrates inadequacy of the white-rot/brown-rot paradigm for wood decay fungi.</title>
        <authorList>
            <person name="Riley R."/>
            <person name="Salamov A.A."/>
            <person name="Brown D.W."/>
            <person name="Nagy L.G."/>
            <person name="Floudas D."/>
            <person name="Held B.W."/>
            <person name="Levasseur A."/>
            <person name="Lombard V."/>
            <person name="Morin E."/>
            <person name="Otillar R."/>
            <person name="Lindquist E.A."/>
            <person name="Sun H."/>
            <person name="LaButti K.M."/>
            <person name="Schmutz J."/>
            <person name="Jabbour D."/>
            <person name="Luo H."/>
            <person name="Baker S.E."/>
            <person name="Pisabarro A.G."/>
            <person name="Walton J.D."/>
            <person name="Blanchette R.A."/>
            <person name="Henrissat B."/>
            <person name="Martin F."/>
            <person name="Cullen D."/>
            <person name="Hibbett D.S."/>
            <person name="Grigoriev I.V."/>
        </authorList>
    </citation>
    <scope>NUCLEOTIDE SEQUENCE [LARGE SCALE GENOMIC DNA]</scope>
    <source>
        <strain evidence="3">CBS 339.88</strain>
    </source>
</reference>
<dbReference type="Proteomes" id="UP000027222">
    <property type="component" value="Unassembled WGS sequence"/>
</dbReference>
<dbReference type="EMBL" id="KL142378">
    <property type="protein sequence ID" value="KDR76596.1"/>
    <property type="molecule type" value="Genomic_DNA"/>
</dbReference>
<dbReference type="SUPFAM" id="SSF52047">
    <property type="entry name" value="RNI-like"/>
    <property type="match status" value="1"/>
</dbReference>
<organism evidence="2 3">
    <name type="scientific">Galerina marginata (strain CBS 339.88)</name>
    <dbReference type="NCBI Taxonomy" id="685588"/>
    <lineage>
        <taxon>Eukaryota</taxon>
        <taxon>Fungi</taxon>
        <taxon>Dikarya</taxon>
        <taxon>Basidiomycota</taxon>
        <taxon>Agaricomycotina</taxon>
        <taxon>Agaricomycetes</taxon>
        <taxon>Agaricomycetidae</taxon>
        <taxon>Agaricales</taxon>
        <taxon>Agaricineae</taxon>
        <taxon>Strophariaceae</taxon>
        <taxon>Galerina</taxon>
    </lineage>
</organism>
<name>A0A067T0D4_GALM3</name>
<dbReference type="STRING" id="685588.A0A067T0D4"/>
<dbReference type="AlphaFoldDB" id="A0A067T0D4"/>
<evidence type="ECO:0000313" key="3">
    <source>
        <dbReference type="Proteomes" id="UP000027222"/>
    </source>
</evidence>
<dbReference type="InterPro" id="IPR032675">
    <property type="entry name" value="LRR_dom_sf"/>
</dbReference>
<evidence type="ECO:0000313" key="2">
    <source>
        <dbReference type="EMBL" id="KDR76596.1"/>
    </source>
</evidence>
<feature type="chain" id="PRO_5001646332" description="F-box domain-containing protein" evidence="1">
    <location>
        <begin position="20"/>
        <end position="546"/>
    </location>
</feature>
<sequence length="546" mass="62286">MPLIFALAMSVTLPYDVLEQVVAYIDDYPDVLNFALSNKEAYSLAVPQHLHYRDIRCKLRNPSLWQWLSRSENRRVAHIRSLTILPEDAKSHWLPSEHLYDLRRRLPAELSTHESPSMDLPSEEVLLDSERKLISALKRMSNLQRFRWYHLPGPQLNGGNNVWSTLKQLGSVKEVDAVDLGFYFPGVTLMALSKTFLSLTGFTSFKHRTAIGDSLSDDKYPEIPLLEHMLVYNLPELRVLALELDHNEQRKGTADIGFIMTNGRWLFLRVLRLQGVNCRAPELMEFLIFHSTLEELALAEMMPGHAWTQIDLPRDALPNLRHLECSSAQAVALLKNRPNSSLKTLHGVEVHDTIVNSDYFTWDEDWADWRDCELDDDGAYEKQPSPWKEQFLECLKAQTSLTNLRVASIDVSQEMETLSIVAPQLKELDIGDRISDAISANEWHSLYSLFPLLEVIWAGHLLSLDSVVKPSPEAAVWADREIQALAWSCPRLRVILIGVWAKKAVIIRGAESSVGVSWVVRRWEESEDGQAKIGEQVFGPEYFVSQ</sequence>
<protein>
    <recommendedName>
        <fullName evidence="4">F-box domain-containing protein</fullName>
    </recommendedName>
</protein>
<evidence type="ECO:0000256" key="1">
    <source>
        <dbReference type="SAM" id="SignalP"/>
    </source>
</evidence>
<dbReference type="HOGENOM" id="CLU_041570_0_0_1"/>
<keyword evidence="3" id="KW-1185">Reference proteome</keyword>
<evidence type="ECO:0008006" key="4">
    <source>
        <dbReference type="Google" id="ProtNLM"/>
    </source>
</evidence>
<keyword evidence="1" id="KW-0732">Signal</keyword>
<proteinExistence type="predicted"/>